<evidence type="ECO:0000256" key="2">
    <source>
        <dbReference type="PROSITE-ProRule" id="PRU00335"/>
    </source>
</evidence>
<accession>A0A1X0JJV6</accession>
<dbReference type="PROSITE" id="PS50977">
    <property type="entry name" value="HTH_TETR_2"/>
    <property type="match status" value="1"/>
</dbReference>
<gene>
    <name evidence="4" type="ORF">BST47_20870</name>
</gene>
<dbReference type="InterPro" id="IPR001647">
    <property type="entry name" value="HTH_TetR"/>
</dbReference>
<evidence type="ECO:0000313" key="4">
    <source>
        <dbReference type="EMBL" id="ORB63173.1"/>
    </source>
</evidence>
<dbReference type="Proteomes" id="UP000192411">
    <property type="component" value="Unassembled WGS sequence"/>
</dbReference>
<name>A0A1X0JJV6_9MYCO</name>
<dbReference type="Pfam" id="PF00440">
    <property type="entry name" value="TetR_N"/>
    <property type="match status" value="1"/>
</dbReference>
<dbReference type="GO" id="GO:0003677">
    <property type="term" value="F:DNA binding"/>
    <property type="evidence" value="ECO:0007669"/>
    <property type="project" value="UniProtKB-UniRule"/>
</dbReference>
<feature type="DNA-binding region" description="H-T-H motif" evidence="2">
    <location>
        <begin position="47"/>
        <end position="66"/>
    </location>
</feature>
<dbReference type="Gene3D" id="1.10.357.10">
    <property type="entry name" value="Tetracycline Repressor, domain 2"/>
    <property type="match status" value="1"/>
</dbReference>
<feature type="domain" description="HTH tetR-type" evidence="3">
    <location>
        <begin position="21"/>
        <end position="84"/>
    </location>
</feature>
<dbReference type="InterPro" id="IPR009057">
    <property type="entry name" value="Homeodomain-like_sf"/>
</dbReference>
<keyword evidence="1 2" id="KW-0238">DNA-binding</keyword>
<proteinExistence type="predicted"/>
<dbReference type="SUPFAM" id="SSF46689">
    <property type="entry name" value="Homeodomain-like"/>
    <property type="match status" value="1"/>
</dbReference>
<keyword evidence="5" id="KW-1185">Reference proteome</keyword>
<dbReference type="AlphaFoldDB" id="A0A1X0JJV6"/>
<comment type="caution">
    <text evidence="4">The sequence shown here is derived from an EMBL/GenBank/DDBJ whole genome shotgun (WGS) entry which is preliminary data.</text>
</comment>
<dbReference type="STRING" id="75922.BST47_20870"/>
<dbReference type="OrthoDB" id="9816296at2"/>
<evidence type="ECO:0000256" key="1">
    <source>
        <dbReference type="ARBA" id="ARBA00023125"/>
    </source>
</evidence>
<reference evidence="4 5" key="1">
    <citation type="submission" date="2017-02" db="EMBL/GenBank/DDBJ databases">
        <title>The new phylogeny of genus Mycobacterium.</title>
        <authorList>
            <person name="Tortoli E."/>
            <person name="Trovato A."/>
            <person name="Cirillo D.M."/>
        </authorList>
    </citation>
    <scope>NUCLEOTIDE SEQUENCE [LARGE SCALE GENOMIC DNA]</scope>
    <source>
        <strain evidence="4 5">DSM 44338</strain>
    </source>
</reference>
<evidence type="ECO:0000313" key="5">
    <source>
        <dbReference type="Proteomes" id="UP000192411"/>
    </source>
</evidence>
<dbReference type="EMBL" id="MVIM01000012">
    <property type="protein sequence ID" value="ORB63173.1"/>
    <property type="molecule type" value="Genomic_DNA"/>
</dbReference>
<evidence type="ECO:0000259" key="3">
    <source>
        <dbReference type="PROSITE" id="PS50977"/>
    </source>
</evidence>
<protein>
    <submittedName>
        <fullName evidence="4">TetR family transcriptional regulator</fullName>
    </submittedName>
</protein>
<sequence>MTESSIARRTYDNRARQQKAAQTRERIVAAGSELVHVFDSWNWRDLTFKAVAERAGVGERTVYRHFPTERHLHDAVMQRLESEAGISYENVDLTNIDDVTARVFASLQRFSVRKSVDTPQDPTFVGVDARRREALVRAVSASAPAWSAAQQQMAAALLDVLWNVPSYERLVGVWGIDGTDATRAIGWVMAKVIGAIEDDDAPPA</sequence>
<dbReference type="RefSeq" id="WP_083127551.1">
    <property type="nucleotide sequence ID" value="NZ_MVIM01000012.1"/>
</dbReference>
<organism evidence="4 5">
    <name type="scientific">Mycolicibacterium tusciae</name>
    <dbReference type="NCBI Taxonomy" id="75922"/>
    <lineage>
        <taxon>Bacteria</taxon>
        <taxon>Bacillati</taxon>
        <taxon>Actinomycetota</taxon>
        <taxon>Actinomycetes</taxon>
        <taxon>Mycobacteriales</taxon>
        <taxon>Mycobacteriaceae</taxon>
        <taxon>Mycolicibacterium</taxon>
    </lineage>
</organism>